<gene>
    <name evidence="1" type="ORF">ALC57_10777</name>
</gene>
<dbReference type="AlphaFoldDB" id="A0A151J3H0"/>
<proteinExistence type="predicted"/>
<dbReference type="Proteomes" id="UP000078492">
    <property type="component" value="Unassembled WGS sequence"/>
</dbReference>
<dbReference type="Gene3D" id="3.60.10.10">
    <property type="entry name" value="Endonuclease/exonuclease/phosphatase"/>
    <property type="match status" value="1"/>
</dbReference>
<evidence type="ECO:0008006" key="3">
    <source>
        <dbReference type="Google" id="ProtNLM"/>
    </source>
</evidence>
<dbReference type="InterPro" id="IPR036691">
    <property type="entry name" value="Endo/exonu/phosph_ase_sf"/>
</dbReference>
<dbReference type="EMBL" id="KQ980284">
    <property type="protein sequence ID" value="KYN16954.1"/>
    <property type="molecule type" value="Genomic_DNA"/>
</dbReference>
<protein>
    <recommendedName>
        <fullName evidence="3">Endonuclease/exonuclease/phosphatase domain-containing protein</fullName>
    </recommendedName>
</protein>
<organism evidence="1 2">
    <name type="scientific">Trachymyrmex cornetzi</name>
    <dbReference type="NCBI Taxonomy" id="471704"/>
    <lineage>
        <taxon>Eukaryota</taxon>
        <taxon>Metazoa</taxon>
        <taxon>Ecdysozoa</taxon>
        <taxon>Arthropoda</taxon>
        <taxon>Hexapoda</taxon>
        <taxon>Insecta</taxon>
        <taxon>Pterygota</taxon>
        <taxon>Neoptera</taxon>
        <taxon>Endopterygota</taxon>
        <taxon>Hymenoptera</taxon>
        <taxon>Apocrita</taxon>
        <taxon>Aculeata</taxon>
        <taxon>Formicoidea</taxon>
        <taxon>Formicidae</taxon>
        <taxon>Myrmicinae</taxon>
        <taxon>Trachymyrmex</taxon>
    </lineage>
</organism>
<reference evidence="1 2" key="1">
    <citation type="submission" date="2015-09" db="EMBL/GenBank/DDBJ databases">
        <title>Trachymyrmex cornetzi WGS genome.</title>
        <authorList>
            <person name="Nygaard S."/>
            <person name="Hu H."/>
            <person name="Boomsma J."/>
            <person name="Zhang G."/>
        </authorList>
    </citation>
    <scope>NUCLEOTIDE SEQUENCE [LARGE SCALE GENOMIC DNA]</scope>
    <source>
        <strain evidence="1">Tcor2-1</strain>
        <tissue evidence="1">Whole body</tissue>
    </source>
</reference>
<dbReference type="STRING" id="471704.A0A151J3H0"/>
<dbReference type="SUPFAM" id="SSF56219">
    <property type="entry name" value="DNase I-like"/>
    <property type="match status" value="1"/>
</dbReference>
<name>A0A151J3H0_9HYME</name>
<accession>A0A151J3H0</accession>
<keyword evidence="2" id="KW-1185">Reference proteome</keyword>
<evidence type="ECO:0000313" key="2">
    <source>
        <dbReference type="Proteomes" id="UP000078492"/>
    </source>
</evidence>
<sequence length="272" mass="31948">MWNCGFTDTIGDSLQEAMERRDFICVNVDTCYRIGAIEERDSNLDLLFCSAAVLDTIEYDQLDDSWDSDHFSIAFAFETQQRIYSKRTNRMTTKKTDWIKYAELVRSEFEKFAAEPHDLMTGGDVLSAHYSGFTNVLTDAAHVASGRRPDQLNCGKRIVREKSGNPNSWWDKDCDKVVKDRKMALSAFKGDRCLNKWIEYKRCRAVAKKTIKYKKINFEGFCKSINRFSDVRYVWNKTKVFKNVRKSIEWNKWQTKNREILQEIFNFLSMEC</sequence>
<evidence type="ECO:0000313" key="1">
    <source>
        <dbReference type="EMBL" id="KYN16954.1"/>
    </source>
</evidence>